<protein>
    <submittedName>
        <fullName evidence="1">Haloacid dehalogenase</fullName>
    </submittedName>
</protein>
<dbReference type="InterPro" id="IPR006439">
    <property type="entry name" value="HAD-SF_hydro_IA"/>
</dbReference>
<gene>
    <name evidence="1" type="ORF">CDL18_12000</name>
</gene>
<comment type="caution">
    <text evidence="1">The sequence shown here is derived from an EMBL/GenBank/DDBJ whole genome shotgun (WGS) entry which is preliminary data.</text>
</comment>
<dbReference type="Gene3D" id="1.10.150.240">
    <property type="entry name" value="Putative phosphatase, domain 2"/>
    <property type="match status" value="1"/>
</dbReference>
<dbReference type="SFLD" id="SFLDS00003">
    <property type="entry name" value="Haloacid_Dehalogenase"/>
    <property type="match status" value="1"/>
</dbReference>
<dbReference type="GO" id="GO:0016791">
    <property type="term" value="F:phosphatase activity"/>
    <property type="evidence" value="ECO:0007669"/>
    <property type="project" value="TreeGrafter"/>
</dbReference>
<name>A0A2N5NFV5_MEDGN</name>
<proteinExistence type="predicted"/>
<dbReference type="NCBIfam" id="TIGR01509">
    <property type="entry name" value="HAD-SF-IA-v3"/>
    <property type="match status" value="1"/>
</dbReference>
<reference evidence="1 2" key="1">
    <citation type="journal article" date="2017" name="Genome Med.">
        <title>A novel Ruminococcus gnavus clade enriched in inflammatory bowel disease patients.</title>
        <authorList>
            <person name="Hall A.B."/>
            <person name="Yassour M."/>
            <person name="Sauk J."/>
            <person name="Garner A."/>
            <person name="Jiang X."/>
            <person name="Arthur T."/>
            <person name="Lagoudas G.K."/>
            <person name="Vatanen T."/>
            <person name="Fornelos N."/>
            <person name="Wilson R."/>
            <person name="Bertha M."/>
            <person name="Cohen M."/>
            <person name="Garber J."/>
            <person name="Khalili H."/>
            <person name="Gevers D."/>
            <person name="Ananthakrishnan A.N."/>
            <person name="Kugathasan S."/>
            <person name="Lander E.S."/>
            <person name="Blainey P."/>
            <person name="Vlamakis H."/>
            <person name="Xavier R.J."/>
            <person name="Huttenhower C."/>
        </authorList>
    </citation>
    <scope>NUCLEOTIDE SEQUENCE [LARGE SCALE GENOMIC DNA]</scope>
    <source>
        <strain evidence="1 2">RJX1118</strain>
    </source>
</reference>
<evidence type="ECO:0000313" key="2">
    <source>
        <dbReference type="Proteomes" id="UP000234849"/>
    </source>
</evidence>
<dbReference type="InterPro" id="IPR023214">
    <property type="entry name" value="HAD_sf"/>
</dbReference>
<dbReference type="PRINTS" id="PR00413">
    <property type="entry name" value="HADHALOGNASE"/>
</dbReference>
<dbReference type="PANTHER" id="PTHR18901">
    <property type="entry name" value="2-DEOXYGLUCOSE-6-PHOSPHATE PHOSPHATASE 2"/>
    <property type="match status" value="1"/>
</dbReference>
<dbReference type="InterPro" id="IPR036412">
    <property type="entry name" value="HAD-like_sf"/>
</dbReference>
<dbReference type="RefSeq" id="WP_101880026.1">
    <property type="nucleotide sequence ID" value="NZ_NIHM01000018.1"/>
</dbReference>
<dbReference type="InterPro" id="IPR023198">
    <property type="entry name" value="PGP-like_dom2"/>
</dbReference>
<organism evidence="1 2">
    <name type="scientific">Mediterraneibacter gnavus</name>
    <name type="common">Ruminococcus gnavus</name>
    <dbReference type="NCBI Taxonomy" id="33038"/>
    <lineage>
        <taxon>Bacteria</taxon>
        <taxon>Bacillati</taxon>
        <taxon>Bacillota</taxon>
        <taxon>Clostridia</taxon>
        <taxon>Lachnospirales</taxon>
        <taxon>Lachnospiraceae</taxon>
        <taxon>Mediterraneibacter</taxon>
    </lineage>
</organism>
<dbReference type="InterPro" id="IPR041492">
    <property type="entry name" value="HAD_2"/>
</dbReference>
<accession>A0A2N5NFV5</accession>
<dbReference type="PANTHER" id="PTHR18901:SF38">
    <property type="entry name" value="PSEUDOURIDINE-5'-PHOSPHATASE"/>
    <property type="match status" value="1"/>
</dbReference>
<dbReference type="SFLD" id="SFLDG01129">
    <property type="entry name" value="C1.5:_HAD__Beta-PGM__Phosphata"/>
    <property type="match status" value="1"/>
</dbReference>
<dbReference type="Pfam" id="PF13419">
    <property type="entry name" value="HAD_2"/>
    <property type="match status" value="1"/>
</dbReference>
<sequence>MMIKGIIWDADGTLLDSMEIWDHAPDHYLETLGIEPEPNLGEILFEMSLEQGAKYLIDRYHLPVGVADVLEGIHCQIETFYRREVTLKPGAKELLAEFKQKGYPMILATSGDKDCIRQACERLEIRQYFTELLFCSEVGAGKDRPDIYLEAARKMNCRPDEALVVEDALHAIETAKKAGFSTAAVYDKANKEQEKIRETADIYLKSFDEQLTEMITGRM</sequence>
<evidence type="ECO:0000313" key="1">
    <source>
        <dbReference type="EMBL" id="PLT53514.1"/>
    </source>
</evidence>
<dbReference type="Gene3D" id="3.40.50.1000">
    <property type="entry name" value="HAD superfamily/HAD-like"/>
    <property type="match status" value="1"/>
</dbReference>
<dbReference type="SFLD" id="SFLDG01135">
    <property type="entry name" value="C1.5.6:_HAD__Beta-PGM__Phospha"/>
    <property type="match status" value="1"/>
</dbReference>
<dbReference type="SUPFAM" id="SSF56784">
    <property type="entry name" value="HAD-like"/>
    <property type="match status" value="1"/>
</dbReference>
<dbReference type="Proteomes" id="UP000234849">
    <property type="component" value="Unassembled WGS sequence"/>
</dbReference>
<dbReference type="AlphaFoldDB" id="A0A2N5NFV5"/>
<dbReference type="CDD" id="cd07505">
    <property type="entry name" value="HAD_BPGM-like"/>
    <property type="match status" value="1"/>
</dbReference>
<dbReference type="EMBL" id="NIHM01000018">
    <property type="protein sequence ID" value="PLT53514.1"/>
    <property type="molecule type" value="Genomic_DNA"/>
</dbReference>